<evidence type="ECO:0000313" key="1">
    <source>
        <dbReference type="EMBL" id="DAF84932.1"/>
    </source>
</evidence>
<organism evidence="1">
    <name type="scientific">Siphoviridae sp. ctW4q29</name>
    <dbReference type="NCBI Taxonomy" id="2825535"/>
    <lineage>
        <taxon>Viruses</taxon>
        <taxon>Duplodnaviria</taxon>
        <taxon>Heunggongvirae</taxon>
        <taxon>Uroviricota</taxon>
        <taxon>Caudoviricetes</taxon>
    </lineage>
</organism>
<name>A0A8S5TRU2_9CAUD</name>
<reference evidence="1" key="1">
    <citation type="journal article" date="2021" name="Proc. Natl. Acad. Sci. U.S.A.">
        <title>A Catalog of Tens of Thousands of Viruses from Human Metagenomes Reveals Hidden Associations with Chronic Diseases.</title>
        <authorList>
            <person name="Tisza M.J."/>
            <person name="Buck C.B."/>
        </authorList>
    </citation>
    <scope>NUCLEOTIDE SEQUENCE</scope>
    <source>
        <strain evidence="1">CtW4q29</strain>
    </source>
</reference>
<sequence length="42" mass="4927">MTLLRSEKVTRRGLGLFAEQSTSIEAHTHTRRRRMLRNITMA</sequence>
<accession>A0A8S5TRU2</accession>
<proteinExistence type="predicted"/>
<dbReference type="EMBL" id="BK015913">
    <property type="protein sequence ID" value="DAF84932.1"/>
    <property type="molecule type" value="Genomic_DNA"/>
</dbReference>
<protein>
    <submittedName>
        <fullName evidence="1">Uncharacterized protein</fullName>
    </submittedName>
</protein>